<gene>
    <name evidence="2" type="ORF">LTRI10_LOCUS13497</name>
</gene>
<feature type="region of interest" description="Disordered" evidence="1">
    <location>
        <begin position="30"/>
        <end position="129"/>
    </location>
</feature>
<proteinExistence type="predicted"/>
<dbReference type="Proteomes" id="UP001497516">
    <property type="component" value="Chromosome 2"/>
</dbReference>
<feature type="region of interest" description="Disordered" evidence="1">
    <location>
        <begin position="164"/>
        <end position="193"/>
    </location>
</feature>
<keyword evidence="3" id="KW-1185">Reference proteome</keyword>
<evidence type="ECO:0000313" key="2">
    <source>
        <dbReference type="EMBL" id="CAL1371432.1"/>
    </source>
</evidence>
<accession>A0AAV2DDD4</accession>
<dbReference type="AlphaFoldDB" id="A0AAV2DDD4"/>
<evidence type="ECO:0000313" key="3">
    <source>
        <dbReference type="Proteomes" id="UP001497516"/>
    </source>
</evidence>
<dbReference type="EMBL" id="OZ034815">
    <property type="protein sequence ID" value="CAL1371432.1"/>
    <property type="molecule type" value="Genomic_DNA"/>
</dbReference>
<name>A0AAV2DDD4_9ROSI</name>
<feature type="compositionally biased region" description="Polar residues" evidence="1">
    <location>
        <begin position="117"/>
        <end position="126"/>
    </location>
</feature>
<evidence type="ECO:0000256" key="1">
    <source>
        <dbReference type="SAM" id="MobiDB-lite"/>
    </source>
</evidence>
<protein>
    <submittedName>
        <fullName evidence="2">Uncharacterized protein</fullName>
    </submittedName>
</protein>
<sequence>MAPPSPSSRASSLPVEAAAEILEQPQPMVIIVESPRRESPRIRPLMPLRKEKMRGGGIPSPPKKKTPRGNHAPPEKKGGDFSHFCEATAGDTTRREAVGGKASLPSCSVNIPLPETETMSTGTNLTPCRLTIPSPEKEWKKKKKKPGNGVFCLWNPMTSVLVKEKPKARSATSLPPRCGDGSIAEKQVTGGGR</sequence>
<reference evidence="2 3" key="1">
    <citation type="submission" date="2024-04" db="EMBL/GenBank/DDBJ databases">
        <authorList>
            <person name="Fracassetti M."/>
        </authorList>
    </citation>
    <scope>NUCLEOTIDE SEQUENCE [LARGE SCALE GENOMIC DNA]</scope>
</reference>
<organism evidence="2 3">
    <name type="scientific">Linum trigynum</name>
    <dbReference type="NCBI Taxonomy" id="586398"/>
    <lineage>
        <taxon>Eukaryota</taxon>
        <taxon>Viridiplantae</taxon>
        <taxon>Streptophyta</taxon>
        <taxon>Embryophyta</taxon>
        <taxon>Tracheophyta</taxon>
        <taxon>Spermatophyta</taxon>
        <taxon>Magnoliopsida</taxon>
        <taxon>eudicotyledons</taxon>
        <taxon>Gunneridae</taxon>
        <taxon>Pentapetalae</taxon>
        <taxon>rosids</taxon>
        <taxon>fabids</taxon>
        <taxon>Malpighiales</taxon>
        <taxon>Linaceae</taxon>
        <taxon>Linum</taxon>
    </lineage>
</organism>